<dbReference type="InterPro" id="IPR025293">
    <property type="entry name" value="YfiR/HmsC-like"/>
</dbReference>
<evidence type="ECO:0000313" key="2">
    <source>
        <dbReference type="Proteomes" id="UP000008385"/>
    </source>
</evidence>
<evidence type="ECO:0008006" key="3">
    <source>
        <dbReference type="Google" id="ProtNLM"/>
    </source>
</evidence>
<organism evidence="1 2">
    <name type="scientific">Ramlibacter tataouinensis (strain ATCC BAA-407 / DSM 14655 / LMG 21543 / TTB310)</name>
    <dbReference type="NCBI Taxonomy" id="365046"/>
    <lineage>
        <taxon>Bacteria</taxon>
        <taxon>Pseudomonadati</taxon>
        <taxon>Pseudomonadota</taxon>
        <taxon>Betaproteobacteria</taxon>
        <taxon>Burkholderiales</taxon>
        <taxon>Comamonadaceae</taxon>
        <taxon>Ramlibacter</taxon>
    </lineage>
</organism>
<dbReference type="STRING" id="365046.Rta_16550"/>
<proteinExistence type="predicted"/>
<keyword evidence="2" id="KW-1185">Reference proteome</keyword>
<name>F5Y661_RAMTT</name>
<dbReference type="EMBL" id="CP000245">
    <property type="protein sequence ID" value="AEG92747.1"/>
    <property type="molecule type" value="Genomic_DNA"/>
</dbReference>
<dbReference type="eggNOG" id="ENOG5032YBM">
    <property type="taxonomic scope" value="Bacteria"/>
</dbReference>
<protein>
    <recommendedName>
        <fullName evidence="3">Transmembrane protein</fullName>
    </recommendedName>
</protein>
<accession>F5Y661</accession>
<dbReference type="Pfam" id="PF13689">
    <property type="entry name" value="DUF4154"/>
    <property type="match status" value="1"/>
</dbReference>
<dbReference type="KEGG" id="rta:Rta_16550"/>
<reference evidence="1 2" key="2">
    <citation type="journal article" date="2011" name="PLoS ONE">
        <title>The Cyst-Dividing Bacterium Ramlibacter tataouinensis TTB310 Genome Reveals a Well-Stocked Toolbox for Adaptation to a Desert Environment.</title>
        <authorList>
            <person name="De Luca G."/>
            <person name="Barakat M."/>
            <person name="Ortet P."/>
            <person name="Fochesato S."/>
            <person name="Jourlin-Castelli C."/>
            <person name="Ansaldi M."/>
            <person name="Py B."/>
            <person name="Fichant G."/>
            <person name="Coutinho P.M."/>
            <person name="Voulhoux R."/>
            <person name="Bastien O."/>
            <person name="Marechal E."/>
            <person name="Henrissat B."/>
            <person name="Quentin Y."/>
            <person name="Noirot P."/>
            <person name="Filloux A."/>
            <person name="Mejean V."/>
            <person name="Dubow M.S."/>
            <person name="Barras F."/>
            <person name="Barbe V."/>
            <person name="Weissenbach J."/>
            <person name="Mihalcescu I."/>
            <person name="Vermeglio A."/>
            <person name="Achouak W."/>
            <person name="Heulin T."/>
        </authorList>
    </citation>
    <scope>NUCLEOTIDE SEQUENCE [LARGE SCALE GENOMIC DNA]</scope>
    <source>
        <strain evidence="2">ATCC BAA-407 / DSM 14655 / LMG 21543 / TTB310</strain>
    </source>
</reference>
<dbReference type="HOGENOM" id="CLU_093136_1_2_4"/>
<sequence>MAALSVNHSLSSPLRWLLPWAVLAWLLAGGAALAQPASQRESAVKAAFLFKFPAFVEWPAGSFRTPDHPVVIGVLGNDAVASDLEQLAASRHLDGRPVTVRRLAEGEPPAGVHLLFVGATTPARLRESVAAAAGPVLVVAEQEGGLRAGAVLNFTQEEGRVRFGASLAAAEARGLRLSSRLLAVASAVEGRTR</sequence>
<evidence type="ECO:0000313" key="1">
    <source>
        <dbReference type="EMBL" id="AEG92747.1"/>
    </source>
</evidence>
<dbReference type="AlphaFoldDB" id="F5Y661"/>
<gene>
    <name evidence="1" type="ordered locus">Rta_16550</name>
</gene>
<dbReference type="Proteomes" id="UP000008385">
    <property type="component" value="Chromosome"/>
</dbReference>
<reference evidence="2" key="1">
    <citation type="submission" date="2006-01" db="EMBL/GenBank/DDBJ databases">
        <title>Genome of the cyst-dividing bacterium Ramlibacter tataouinensis.</title>
        <authorList>
            <person name="Barakat M."/>
            <person name="Ortet P."/>
            <person name="De Luca G."/>
            <person name="Jourlin-Castelli C."/>
            <person name="Ansaldi M."/>
            <person name="Py B."/>
            <person name="Fichant G."/>
            <person name="Coutinho P."/>
            <person name="Voulhoux R."/>
            <person name="Bastien O."/>
            <person name="Roy S."/>
            <person name="Marechal E."/>
            <person name="Henrissat B."/>
            <person name="Quentin Y."/>
            <person name="Noirot P."/>
            <person name="Filloux A."/>
            <person name="Mejean V."/>
            <person name="DuBow M."/>
            <person name="Barras F."/>
            <person name="Heulin T."/>
        </authorList>
    </citation>
    <scope>NUCLEOTIDE SEQUENCE [LARGE SCALE GENOMIC DNA]</scope>
    <source>
        <strain evidence="2">ATCC BAA-407 / DSM 14655 / LMG 21543 / TTB310</strain>
    </source>
</reference>